<evidence type="ECO:0000313" key="11">
    <source>
        <dbReference type="Proteomes" id="UP001175000"/>
    </source>
</evidence>
<keyword evidence="5 9" id="KW-0560">Oxidoreductase</keyword>
<dbReference type="InterPro" id="IPR050121">
    <property type="entry name" value="Cytochrome_P450_monoxygenase"/>
</dbReference>
<comment type="cofactor">
    <cofactor evidence="1 8">
        <name>heme</name>
        <dbReference type="ChEBI" id="CHEBI:30413"/>
    </cofactor>
</comment>
<dbReference type="Pfam" id="PF00067">
    <property type="entry name" value="p450"/>
    <property type="match status" value="1"/>
</dbReference>
<dbReference type="PANTHER" id="PTHR24305">
    <property type="entry name" value="CYTOCHROME P450"/>
    <property type="match status" value="1"/>
</dbReference>
<dbReference type="SUPFAM" id="SSF48264">
    <property type="entry name" value="Cytochrome P450"/>
    <property type="match status" value="1"/>
</dbReference>
<dbReference type="GO" id="GO:0020037">
    <property type="term" value="F:heme binding"/>
    <property type="evidence" value="ECO:0007669"/>
    <property type="project" value="InterPro"/>
</dbReference>
<dbReference type="InterPro" id="IPR017972">
    <property type="entry name" value="Cyt_P450_CS"/>
</dbReference>
<evidence type="ECO:0000256" key="6">
    <source>
        <dbReference type="ARBA" id="ARBA00023004"/>
    </source>
</evidence>
<dbReference type="GO" id="GO:0016705">
    <property type="term" value="F:oxidoreductase activity, acting on paired donors, with incorporation or reduction of molecular oxygen"/>
    <property type="evidence" value="ECO:0007669"/>
    <property type="project" value="InterPro"/>
</dbReference>
<evidence type="ECO:0000256" key="8">
    <source>
        <dbReference type="PIRSR" id="PIRSR602401-1"/>
    </source>
</evidence>
<dbReference type="Proteomes" id="UP001175000">
    <property type="component" value="Unassembled WGS sequence"/>
</dbReference>
<evidence type="ECO:0000256" key="5">
    <source>
        <dbReference type="ARBA" id="ARBA00023002"/>
    </source>
</evidence>
<keyword evidence="6 8" id="KW-0408">Iron</keyword>
<gene>
    <name evidence="10" type="ORF">B0T14DRAFT_582731</name>
</gene>
<proteinExistence type="inferred from homology"/>
<organism evidence="10 11">
    <name type="scientific">Immersiella caudata</name>
    <dbReference type="NCBI Taxonomy" id="314043"/>
    <lineage>
        <taxon>Eukaryota</taxon>
        <taxon>Fungi</taxon>
        <taxon>Dikarya</taxon>
        <taxon>Ascomycota</taxon>
        <taxon>Pezizomycotina</taxon>
        <taxon>Sordariomycetes</taxon>
        <taxon>Sordariomycetidae</taxon>
        <taxon>Sordariales</taxon>
        <taxon>Lasiosphaeriaceae</taxon>
        <taxon>Immersiella</taxon>
    </lineage>
</organism>
<evidence type="ECO:0000256" key="1">
    <source>
        <dbReference type="ARBA" id="ARBA00001971"/>
    </source>
</evidence>
<dbReference type="PRINTS" id="PR00385">
    <property type="entry name" value="P450"/>
</dbReference>
<dbReference type="PRINTS" id="PR00463">
    <property type="entry name" value="EP450I"/>
</dbReference>
<evidence type="ECO:0000256" key="2">
    <source>
        <dbReference type="ARBA" id="ARBA00010617"/>
    </source>
</evidence>
<dbReference type="GO" id="GO:0005506">
    <property type="term" value="F:iron ion binding"/>
    <property type="evidence" value="ECO:0007669"/>
    <property type="project" value="InterPro"/>
</dbReference>
<reference evidence="10" key="1">
    <citation type="submission" date="2023-06" db="EMBL/GenBank/DDBJ databases">
        <title>Genome-scale phylogeny and comparative genomics of the fungal order Sordariales.</title>
        <authorList>
            <consortium name="Lawrence Berkeley National Laboratory"/>
            <person name="Hensen N."/>
            <person name="Bonometti L."/>
            <person name="Westerberg I."/>
            <person name="Brannstrom I.O."/>
            <person name="Guillou S."/>
            <person name="Cros-Aarteil S."/>
            <person name="Calhoun S."/>
            <person name="Haridas S."/>
            <person name="Kuo A."/>
            <person name="Mondo S."/>
            <person name="Pangilinan J."/>
            <person name="Riley R."/>
            <person name="Labutti K."/>
            <person name="Andreopoulos B."/>
            <person name="Lipzen A."/>
            <person name="Chen C."/>
            <person name="Yanf M."/>
            <person name="Daum C."/>
            <person name="Ng V."/>
            <person name="Clum A."/>
            <person name="Steindorff A."/>
            <person name="Ohm R."/>
            <person name="Martin F."/>
            <person name="Silar P."/>
            <person name="Natvig D."/>
            <person name="Lalanne C."/>
            <person name="Gautier V."/>
            <person name="Ament-Velasquez S.L."/>
            <person name="Kruys A."/>
            <person name="Hutchinson M.I."/>
            <person name="Powell A.J."/>
            <person name="Barry K."/>
            <person name="Miller A.N."/>
            <person name="Grigoriev I.V."/>
            <person name="Debuchy R."/>
            <person name="Gladieux P."/>
            <person name="Thoren M.H."/>
            <person name="Johannesson H."/>
        </authorList>
    </citation>
    <scope>NUCLEOTIDE SEQUENCE</scope>
    <source>
        <strain evidence="10">CBS 606.72</strain>
    </source>
</reference>
<dbReference type="PANTHER" id="PTHR24305:SF157">
    <property type="entry name" value="N-ACETYLTRYPTOPHAN 6-HYDROXYLASE IVOC-RELATED"/>
    <property type="match status" value="1"/>
</dbReference>
<dbReference type="Gene3D" id="1.10.630.10">
    <property type="entry name" value="Cytochrome P450"/>
    <property type="match status" value="1"/>
</dbReference>
<accession>A0AA39WY53</accession>
<comment type="similarity">
    <text evidence="2 9">Belongs to the cytochrome P450 family.</text>
</comment>
<keyword evidence="3 8" id="KW-0349">Heme</keyword>
<comment type="caution">
    <text evidence="10">The sequence shown here is derived from an EMBL/GenBank/DDBJ whole genome shotgun (WGS) entry which is preliminary data.</text>
</comment>
<sequence>MTWTILGGVAALFFLGRCICNLYFHPLRKFPGPKKAAIGGFLEFYYDVLKDGTYIWEIEKMHKKYGPIIRINAEELHIDDPTFYGNIYAGGGKRVNKHEATVAAYTVPRASLATVDHDRHRVRRAILNPYFSRKAITDLEPLIHGLISTLFEKLDNYRAKGTVVDLEKAFSAMTGDLITLYFYGSHGDHLSSEDFKNEENEAAVSVIEMYHLARFLPTLANWMKKLPIPIVRMIHPGAAHMLQSQVDVRKAITETIKSTKQTTRSRSVILSALADPNNPAEENTLDRLVDEGMTIILAGTEITAHTLGATMFYVLNDKKILDRLREELAELAPGPPEQYTYSGLEALPYLTAVINEGLRLSHGVSARLPRISVVEPLYYGDWVIPPGARLLPPFHHTPISTQSPLIHYNETIFPNPKKFDPTRWIRAAETGVNLNKYMVSFSKGSRGCLGISLAYCEMYLTLARLVRRFDMTLDGTKLEDVEPYHIRLTSYPREGMGEVRVRLERRD</sequence>
<keyword evidence="7 9" id="KW-0503">Monooxygenase</keyword>
<dbReference type="CDD" id="cd11062">
    <property type="entry name" value="CYP58-like"/>
    <property type="match status" value="1"/>
</dbReference>
<dbReference type="InterPro" id="IPR002401">
    <property type="entry name" value="Cyt_P450_E_grp-I"/>
</dbReference>
<keyword evidence="11" id="KW-1185">Reference proteome</keyword>
<dbReference type="EMBL" id="JAULSU010000003">
    <property type="protein sequence ID" value="KAK0623788.1"/>
    <property type="molecule type" value="Genomic_DNA"/>
</dbReference>
<evidence type="ECO:0000313" key="10">
    <source>
        <dbReference type="EMBL" id="KAK0623788.1"/>
    </source>
</evidence>
<evidence type="ECO:0000256" key="9">
    <source>
        <dbReference type="RuleBase" id="RU000461"/>
    </source>
</evidence>
<dbReference type="AlphaFoldDB" id="A0AA39WY53"/>
<protein>
    <submittedName>
        <fullName evidence="10">Cytochrome P450</fullName>
    </submittedName>
</protein>
<dbReference type="InterPro" id="IPR036396">
    <property type="entry name" value="Cyt_P450_sf"/>
</dbReference>
<feature type="binding site" description="axial binding residue" evidence="8">
    <location>
        <position position="448"/>
    </location>
    <ligand>
        <name>heme</name>
        <dbReference type="ChEBI" id="CHEBI:30413"/>
    </ligand>
    <ligandPart>
        <name>Fe</name>
        <dbReference type="ChEBI" id="CHEBI:18248"/>
    </ligandPart>
</feature>
<evidence type="ECO:0000256" key="3">
    <source>
        <dbReference type="ARBA" id="ARBA00022617"/>
    </source>
</evidence>
<evidence type="ECO:0000256" key="4">
    <source>
        <dbReference type="ARBA" id="ARBA00022723"/>
    </source>
</evidence>
<evidence type="ECO:0000256" key="7">
    <source>
        <dbReference type="ARBA" id="ARBA00023033"/>
    </source>
</evidence>
<dbReference type="InterPro" id="IPR001128">
    <property type="entry name" value="Cyt_P450"/>
</dbReference>
<keyword evidence="4 8" id="KW-0479">Metal-binding</keyword>
<dbReference type="PROSITE" id="PS00086">
    <property type="entry name" value="CYTOCHROME_P450"/>
    <property type="match status" value="1"/>
</dbReference>
<dbReference type="GO" id="GO:0004497">
    <property type="term" value="F:monooxygenase activity"/>
    <property type="evidence" value="ECO:0007669"/>
    <property type="project" value="UniProtKB-KW"/>
</dbReference>
<name>A0AA39WY53_9PEZI</name>